<reference evidence="2" key="2">
    <citation type="journal article" date="2015" name="Data Brief">
        <title>Shoot transcriptome of the giant reed, Arundo donax.</title>
        <authorList>
            <person name="Barrero R.A."/>
            <person name="Guerrero F.D."/>
            <person name="Moolhuijzen P."/>
            <person name="Goolsby J.A."/>
            <person name="Tidwell J."/>
            <person name="Bellgard S.E."/>
            <person name="Bellgard M.I."/>
        </authorList>
    </citation>
    <scope>NUCLEOTIDE SEQUENCE</scope>
    <source>
        <tissue evidence="2">Shoot tissue taken approximately 20 cm above the soil surface</tissue>
    </source>
</reference>
<dbReference type="AlphaFoldDB" id="A0A0A9D3M3"/>
<feature type="region of interest" description="Disordered" evidence="1">
    <location>
        <begin position="1"/>
        <end position="35"/>
    </location>
</feature>
<protein>
    <submittedName>
        <fullName evidence="2">Uncharacterized protein</fullName>
    </submittedName>
</protein>
<sequence length="35" mass="4016">MRRKMLPLLSKSKDFVATESPRIPHPRPSLPLSTQ</sequence>
<evidence type="ECO:0000313" key="2">
    <source>
        <dbReference type="EMBL" id="JAD80245.1"/>
    </source>
</evidence>
<accession>A0A0A9D3M3</accession>
<proteinExistence type="predicted"/>
<dbReference type="EMBL" id="GBRH01217650">
    <property type="protein sequence ID" value="JAD80245.1"/>
    <property type="molecule type" value="Transcribed_RNA"/>
</dbReference>
<evidence type="ECO:0000256" key="1">
    <source>
        <dbReference type="SAM" id="MobiDB-lite"/>
    </source>
</evidence>
<name>A0A0A9D3M3_ARUDO</name>
<organism evidence="2">
    <name type="scientific">Arundo donax</name>
    <name type="common">Giant reed</name>
    <name type="synonym">Donax arundinaceus</name>
    <dbReference type="NCBI Taxonomy" id="35708"/>
    <lineage>
        <taxon>Eukaryota</taxon>
        <taxon>Viridiplantae</taxon>
        <taxon>Streptophyta</taxon>
        <taxon>Embryophyta</taxon>
        <taxon>Tracheophyta</taxon>
        <taxon>Spermatophyta</taxon>
        <taxon>Magnoliopsida</taxon>
        <taxon>Liliopsida</taxon>
        <taxon>Poales</taxon>
        <taxon>Poaceae</taxon>
        <taxon>PACMAD clade</taxon>
        <taxon>Arundinoideae</taxon>
        <taxon>Arundineae</taxon>
        <taxon>Arundo</taxon>
    </lineage>
</organism>
<reference evidence="2" key="1">
    <citation type="submission" date="2014-09" db="EMBL/GenBank/DDBJ databases">
        <authorList>
            <person name="Magalhaes I.L.F."/>
            <person name="Oliveira U."/>
            <person name="Santos F.R."/>
            <person name="Vidigal T.H.D.A."/>
            <person name="Brescovit A.D."/>
            <person name="Santos A.J."/>
        </authorList>
    </citation>
    <scope>NUCLEOTIDE SEQUENCE</scope>
    <source>
        <tissue evidence="2">Shoot tissue taken approximately 20 cm above the soil surface</tissue>
    </source>
</reference>